<comment type="subunit">
    <text evidence="7">Component of the SMC5-SMC6 complex.</text>
</comment>
<dbReference type="PANTHER" id="PTHR16140">
    <property type="entry name" value="NON-STRUCTURAL MAINTENANCE OF CHROMOSOMES ELEMENT 4"/>
    <property type="match status" value="1"/>
</dbReference>
<feature type="domain" description="Non-structural maintenance of chromosome element 4 C-terminal" evidence="9">
    <location>
        <begin position="243"/>
        <end position="321"/>
    </location>
</feature>
<dbReference type="AlphaFoldDB" id="A0A8W8IVD7"/>
<name>A0A8W8IVD7_MAGGI</name>
<dbReference type="GO" id="GO:0030915">
    <property type="term" value="C:Smc5-Smc6 complex"/>
    <property type="evidence" value="ECO:0007669"/>
    <property type="project" value="UniProtKB-UniRule"/>
</dbReference>
<evidence type="ECO:0000256" key="4">
    <source>
        <dbReference type="ARBA" id="ARBA00023172"/>
    </source>
</evidence>
<dbReference type="InterPro" id="IPR027786">
    <property type="entry name" value="Nse4/EID"/>
</dbReference>
<dbReference type="InterPro" id="IPR014854">
    <property type="entry name" value="Nse4_C"/>
</dbReference>
<dbReference type="GO" id="GO:0005634">
    <property type="term" value="C:nucleus"/>
    <property type="evidence" value="ECO:0007669"/>
    <property type="project" value="UniProtKB-SubCell"/>
</dbReference>
<keyword evidence="5 7" id="KW-0234">DNA repair</keyword>
<evidence type="ECO:0000256" key="3">
    <source>
        <dbReference type="ARBA" id="ARBA00022763"/>
    </source>
</evidence>
<accession>A0A8W8IVD7</accession>
<comment type="subcellular location">
    <subcellularLocation>
        <location evidence="1 7">Nucleus</location>
    </subcellularLocation>
</comment>
<evidence type="ECO:0000313" key="11">
    <source>
        <dbReference type="EnsemblMetazoa" id="G15752.8:cds"/>
    </source>
</evidence>
<keyword evidence="3 7" id="KW-0227">DNA damage</keyword>
<dbReference type="PANTHER" id="PTHR16140:SF0">
    <property type="entry name" value="NON-STRUCTURAL MAINTENANCE OF CHROMOSOMES ELEMENT 4"/>
    <property type="match status" value="1"/>
</dbReference>
<evidence type="ECO:0000259" key="9">
    <source>
        <dbReference type="Pfam" id="PF08743"/>
    </source>
</evidence>
<feature type="region of interest" description="Disordered" evidence="8">
    <location>
        <begin position="1"/>
        <end position="41"/>
    </location>
</feature>
<dbReference type="Proteomes" id="UP000005408">
    <property type="component" value="Unassembled WGS sequence"/>
</dbReference>
<evidence type="ECO:0000256" key="7">
    <source>
        <dbReference type="RuleBase" id="RU365071"/>
    </source>
</evidence>
<dbReference type="GO" id="GO:0006281">
    <property type="term" value="P:DNA repair"/>
    <property type="evidence" value="ECO:0007669"/>
    <property type="project" value="UniProtKB-UniRule"/>
</dbReference>
<evidence type="ECO:0000256" key="8">
    <source>
        <dbReference type="SAM" id="MobiDB-lite"/>
    </source>
</evidence>
<comment type="function">
    <text evidence="7">Component of the SMC5-SMC6 complex, that promotes sister chromatid alignment after DNA damage and facilitates double-stranded DNA breaks (DSBs) repair via homologous recombination between sister chromatids.</text>
</comment>
<dbReference type="Pfam" id="PF08743">
    <property type="entry name" value="Nse4_C"/>
    <property type="match status" value="1"/>
</dbReference>
<reference evidence="11" key="1">
    <citation type="submission" date="2022-08" db="UniProtKB">
        <authorList>
            <consortium name="EnsemblMetazoa"/>
        </authorList>
    </citation>
    <scope>IDENTIFICATION</scope>
    <source>
        <strain evidence="11">05x7-T-G4-1.051#20</strain>
    </source>
</reference>
<sequence>MAGVKRKTNTANSNASASHGAESDSDETSVSTTSYLQNQNKEERLRIRTGYRQLMGTLVEQKHDMINPESTSLTEALKTANDLNKDVKMPREGALDSATILMISNYGRMKVDNLKTDFLKFEPIEYAEKLISFVNQGQPRQSQDIAISNQGWINLGKASQKFFMKSPAFHFMAGSFERGEPVKKVRRAPDSQRLDKENLSDKATVPKQMKSFDESDKSEATTAEVEKLLDLLQKLYRENERNPICYFEFVLHPESFSQTVENMFYTSFLVRDGLANIKLDDEKLPLIEPIQNPEQEKVRKNLPHKQAVVSLSPQEWKELVECCGSAPISQFGSPPEDASSIYQDYQGDSDLSPC</sequence>
<evidence type="ECO:0000256" key="2">
    <source>
        <dbReference type="ARBA" id="ARBA00008997"/>
    </source>
</evidence>
<evidence type="ECO:0000256" key="1">
    <source>
        <dbReference type="ARBA" id="ARBA00004123"/>
    </source>
</evidence>
<organism evidence="11 12">
    <name type="scientific">Magallana gigas</name>
    <name type="common">Pacific oyster</name>
    <name type="synonym">Crassostrea gigas</name>
    <dbReference type="NCBI Taxonomy" id="29159"/>
    <lineage>
        <taxon>Eukaryota</taxon>
        <taxon>Metazoa</taxon>
        <taxon>Spiralia</taxon>
        <taxon>Lophotrochozoa</taxon>
        <taxon>Mollusca</taxon>
        <taxon>Bivalvia</taxon>
        <taxon>Autobranchia</taxon>
        <taxon>Pteriomorphia</taxon>
        <taxon>Ostreida</taxon>
        <taxon>Ostreoidea</taxon>
        <taxon>Ostreidae</taxon>
        <taxon>Magallana</taxon>
    </lineage>
</organism>
<evidence type="ECO:0000313" key="12">
    <source>
        <dbReference type="Proteomes" id="UP000005408"/>
    </source>
</evidence>
<proteinExistence type="inferred from homology"/>
<dbReference type="EnsemblMetazoa" id="G15752.8">
    <property type="protein sequence ID" value="G15752.8:cds"/>
    <property type="gene ID" value="G15752"/>
</dbReference>
<dbReference type="Pfam" id="PF15412">
    <property type="entry name" value="Nse4-Nse3_bdg"/>
    <property type="match status" value="1"/>
</dbReference>
<feature type="region of interest" description="Disordered" evidence="8">
    <location>
        <begin position="182"/>
        <end position="218"/>
    </location>
</feature>
<dbReference type="InterPro" id="IPR029225">
    <property type="entry name" value="Nse4_Nse3-bd"/>
</dbReference>
<keyword evidence="6 7" id="KW-0539">Nucleus</keyword>
<feature type="compositionally biased region" description="Basic and acidic residues" evidence="8">
    <location>
        <begin position="182"/>
        <end position="200"/>
    </location>
</feature>
<evidence type="ECO:0000256" key="6">
    <source>
        <dbReference type="ARBA" id="ARBA00023242"/>
    </source>
</evidence>
<feature type="domain" description="Nse4/EID protein Nse3/MAGE-binding" evidence="10">
    <location>
        <begin position="96"/>
        <end position="136"/>
    </location>
</feature>
<keyword evidence="12" id="KW-1185">Reference proteome</keyword>
<keyword evidence="4 7" id="KW-0233">DNA recombination</keyword>
<feature type="region of interest" description="Disordered" evidence="8">
    <location>
        <begin position="330"/>
        <end position="354"/>
    </location>
</feature>
<dbReference type="GO" id="GO:0006310">
    <property type="term" value="P:DNA recombination"/>
    <property type="evidence" value="ECO:0007669"/>
    <property type="project" value="UniProtKB-UniRule"/>
</dbReference>
<comment type="similarity">
    <text evidence="2 7">Belongs to the NSE4 family.</text>
</comment>
<evidence type="ECO:0000259" key="10">
    <source>
        <dbReference type="Pfam" id="PF15412"/>
    </source>
</evidence>
<protein>
    <recommendedName>
        <fullName evidence="7">Non-structural maintenance of chromosomes element 4</fullName>
    </recommendedName>
</protein>
<evidence type="ECO:0000256" key="5">
    <source>
        <dbReference type="ARBA" id="ARBA00023204"/>
    </source>
</evidence>